<dbReference type="EMBL" id="CAHIKZ030000273">
    <property type="protein sequence ID" value="CAE1165404.1"/>
    <property type="molecule type" value="Genomic_DNA"/>
</dbReference>
<comment type="caution">
    <text evidence="2">The sequence shown here is derived from an EMBL/GenBank/DDBJ whole genome shotgun (WGS) entry which is preliminary data.</text>
</comment>
<feature type="region of interest" description="Disordered" evidence="1">
    <location>
        <begin position="27"/>
        <end position="101"/>
    </location>
</feature>
<keyword evidence="3" id="KW-1185">Reference proteome</keyword>
<proteinExistence type="predicted"/>
<evidence type="ECO:0000313" key="2">
    <source>
        <dbReference type="EMBL" id="CAE1165404.1"/>
    </source>
</evidence>
<reference evidence="2" key="1">
    <citation type="submission" date="2021-01" db="EMBL/GenBank/DDBJ databases">
        <authorList>
            <person name="Li R."/>
            <person name="Bekaert M."/>
        </authorList>
    </citation>
    <scope>NUCLEOTIDE SEQUENCE</scope>
    <source>
        <strain evidence="2">Farmed</strain>
    </source>
</reference>
<accession>A0A812B3A0</accession>
<evidence type="ECO:0000313" key="3">
    <source>
        <dbReference type="Proteomes" id="UP000597762"/>
    </source>
</evidence>
<feature type="region of interest" description="Disordered" evidence="1">
    <location>
        <begin position="1"/>
        <end position="20"/>
    </location>
</feature>
<feature type="compositionally biased region" description="Low complexity" evidence="1">
    <location>
        <begin position="44"/>
        <end position="54"/>
    </location>
</feature>
<name>A0A812B3A0_ACAPH</name>
<gene>
    <name evidence="2" type="ORF">SPHA_8453</name>
</gene>
<organism evidence="2 3">
    <name type="scientific">Acanthosepion pharaonis</name>
    <name type="common">Pharaoh cuttlefish</name>
    <name type="synonym">Sepia pharaonis</name>
    <dbReference type="NCBI Taxonomy" id="158019"/>
    <lineage>
        <taxon>Eukaryota</taxon>
        <taxon>Metazoa</taxon>
        <taxon>Spiralia</taxon>
        <taxon>Lophotrochozoa</taxon>
        <taxon>Mollusca</taxon>
        <taxon>Cephalopoda</taxon>
        <taxon>Coleoidea</taxon>
        <taxon>Decapodiformes</taxon>
        <taxon>Sepiida</taxon>
        <taxon>Sepiina</taxon>
        <taxon>Sepiidae</taxon>
        <taxon>Acanthosepion</taxon>
    </lineage>
</organism>
<feature type="compositionally biased region" description="Polar residues" evidence="1">
    <location>
        <begin position="218"/>
        <end position="230"/>
    </location>
</feature>
<feature type="region of interest" description="Disordered" evidence="1">
    <location>
        <begin position="152"/>
        <end position="239"/>
    </location>
</feature>
<sequence length="382" mass="43246">MLSSPTPKRQPAPDSISQLYIQDISLPSGIDRTKKGINGMQDYSNKSSVKSSHSGNRQWQEETTRQADDDEMVLYPSQYCNPSPSQSNQQQNTEMRPLGETVNYPSDTTIVARVCILRCCNHRRVPVTEGGYVTGQRHLISPPYPANPWSDVAVPTTDMRRSNHPPTPRLQSHPYASAQQMLSSPAPKPRPAPDSVSQMYVQDVALPSGRDKSKRTVRTQGYSSRCSVKSTHNERKDWSEDNTVKPEVVSDVYSFQYCNSSPFQHDQQHITDMGPLEQIASYPKTFDKHSFFIQYFTLERTHHMEPQPRDQDYNLNDITSLNSRHTKMDHCIITDAYTPYCGNFSSIPVVEYTDEANGTDNQYPSDLTTTLMSAETKGRHEA</sequence>
<feature type="compositionally biased region" description="Low complexity" evidence="1">
    <location>
        <begin position="75"/>
        <end position="92"/>
    </location>
</feature>
<dbReference type="Proteomes" id="UP000597762">
    <property type="component" value="Unassembled WGS sequence"/>
</dbReference>
<dbReference type="AlphaFoldDB" id="A0A812B3A0"/>
<evidence type="ECO:0000256" key="1">
    <source>
        <dbReference type="SAM" id="MobiDB-lite"/>
    </source>
</evidence>
<protein>
    <submittedName>
        <fullName evidence="2">Uncharacterized protein</fullName>
    </submittedName>
</protein>